<name>A0A8J3E6Y8_9PROT</name>
<dbReference type="GO" id="GO:0043190">
    <property type="term" value="C:ATP-binding cassette (ABC) transporter complex"/>
    <property type="evidence" value="ECO:0007669"/>
    <property type="project" value="InterPro"/>
</dbReference>
<dbReference type="GO" id="GO:0022857">
    <property type="term" value="F:transmembrane transporter activity"/>
    <property type="evidence" value="ECO:0007669"/>
    <property type="project" value="InterPro"/>
</dbReference>
<dbReference type="InterPro" id="IPR043429">
    <property type="entry name" value="ArtM/GltK/GlnP/TcyL/YhdX-like"/>
</dbReference>
<comment type="caution">
    <text evidence="11">The sequence shown here is derived from an EMBL/GenBank/DDBJ whole genome shotgun (WGS) entry which is preliminary data.</text>
</comment>
<comment type="similarity">
    <text evidence="2">Belongs to the binding-protein-dependent transport system permease family. HisMQ subfamily.</text>
</comment>
<evidence type="ECO:0000256" key="7">
    <source>
        <dbReference type="ARBA" id="ARBA00022989"/>
    </source>
</evidence>
<feature type="transmembrane region" description="Helical" evidence="9">
    <location>
        <begin position="161"/>
        <end position="188"/>
    </location>
</feature>
<feature type="transmembrane region" description="Helical" evidence="9">
    <location>
        <begin position="200"/>
        <end position="223"/>
    </location>
</feature>
<dbReference type="PANTHER" id="PTHR30614">
    <property type="entry name" value="MEMBRANE COMPONENT OF AMINO ACID ABC TRANSPORTER"/>
    <property type="match status" value="1"/>
</dbReference>
<dbReference type="InterPro" id="IPR000515">
    <property type="entry name" value="MetI-like"/>
</dbReference>
<dbReference type="PROSITE" id="PS50928">
    <property type="entry name" value="ABC_TM1"/>
    <property type="match status" value="1"/>
</dbReference>
<feature type="domain" description="ABC transmembrane type-1" evidence="10">
    <location>
        <begin position="79"/>
        <end position="362"/>
    </location>
</feature>
<feature type="transmembrane region" description="Helical" evidence="9">
    <location>
        <begin position="71"/>
        <end position="100"/>
    </location>
</feature>
<feature type="transmembrane region" description="Helical" evidence="9">
    <location>
        <begin position="243"/>
        <end position="262"/>
    </location>
</feature>
<evidence type="ECO:0000313" key="11">
    <source>
        <dbReference type="EMBL" id="GGF49110.1"/>
    </source>
</evidence>
<feature type="transmembrane region" description="Helical" evidence="9">
    <location>
        <begin position="13"/>
        <end position="32"/>
    </location>
</feature>
<dbReference type="EMBL" id="BMJQ01000029">
    <property type="protein sequence ID" value="GGF49110.1"/>
    <property type="molecule type" value="Genomic_DNA"/>
</dbReference>
<keyword evidence="3 9" id="KW-0813">Transport</keyword>
<dbReference type="CDD" id="cd06261">
    <property type="entry name" value="TM_PBP2"/>
    <property type="match status" value="1"/>
</dbReference>
<dbReference type="Gene3D" id="1.10.3720.10">
    <property type="entry name" value="MetI-like"/>
    <property type="match status" value="2"/>
</dbReference>
<keyword evidence="5 9" id="KW-0812">Transmembrane</keyword>
<keyword evidence="4" id="KW-1003">Cell membrane</keyword>
<dbReference type="InterPro" id="IPR010065">
    <property type="entry name" value="AA_ABC_transptr_permease_3TM"/>
</dbReference>
<dbReference type="Pfam" id="PF00528">
    <property type="entry name" value="BPD_transp_1"/>
    <property type="match status" value="1"/>
</dbReference>
<comment type="subcellular location">
    <subcellularLocation>
        <location evidence="1">Cell inner membrane</location>
        <topology evidence="1">Multi-pass membrane protein</topology>
    </subcellularLocation>
    <subcellularLocation>
        <location evidence="9">Cell membrane</location>
        <topology evidence="9">Multi-pass membrane protein</topology>
    </subcellularLocation>
</comment>
<gene>
    <name evidence="11" type="ORF">GCM10011611_64370</name>
</gene>
<protein>
    <submittedName>
        <fullName evidence="11">ABC transporter permease</fullName>
    </submittedName>
</protein>
<evidence type="ECO:0000256" key="8">
    <source>
        <dbReference type="ARBA" id="ARBA00023136"/>
    </source>
</evidence>
<dbReference type="GO" id="GO:0006865">
    <property type="term" value="P:amino acid transport"/>
    <property type="evidence" value="ECO:0007669"/>
    <property type="project" value="UniProtKB-KW"/>
</dbReference>
<reference evidence="11" key="1">
    <citation type="journal article" date="2014" name="Int. J. Syst. Evol. Microbiol.">
        <title>Complete genome sequence of Corynebacterium casei LMG S-19264T (=DSM 44701T), isolated from a smear-ripened cheese.</title>
        <authorList>
            <consortium name="US DOE Joint Genome Institute (JGI-PGF)"/>
            <person name="Walter F."/>
            <person name="Albersmeier A."/>
            <person name="Kalinowski J."/>
            <person name="Ruckert C."/>
        </authorList>
    </citation>
    <scope>NUCLEOTIDE SEQUENCE</scope>
    <source>
        <strain evidence="11">CGMCC 1.15725</strain>
    </source>
</reference>
<evidence type="ECO:0000256" key="1">
    <source>
        <dbReference type="ARBA" id="ARBA00004429"/>
    </source>
</evidence>
<evidence type="ECO:0000256" key="3">
    <source>
        <dbReference type="ARBA" id="ARBA00022448"/>
    </source>
</evidence>
<evidence type="ECO:0000313" key="12">
    <source>
        <dbReference type="Proteomes" id="UP000646365"/>
    </source>
</evidence>
<evidence type="ECO:0000256" key="6">
    <source>
        <dbReference type="ARBA" id="ARBA00022970"/>
    </source>
</evidence>
<keyword evidence="12" id="KW-1185">Reference proteome</keyword>
<keyword evidence="8 9" id="KW-0472">Membrane</keyword>
<dbReference type="SUPFAM" id="SSF161098">
    <property type="entry name" value="MetI-like"/>
    <property type="match status" value="1"/>
</dbReference>
<evidence type="ECO:0000256" key="5">
    <source>
        <dbReference type="ARBA" id="ARBA00022692"/>
    </source>
</evidence>
<dbReference type="NCBIfam" id="TIGR01726">
    <property type="entry name" value="HEQRo_perm_3TM"/>
    <property type="match status" value="1"/>
</dbReference>
<dbReference type="InterPro" id="IPR035906">
    <property type="entry name" value="MetI-like_sf"/>
</dbReference>
<evidence type="ECO:0000259" key="10">
    <source>
        <dbReference type="PROSITE" id="PS50928"/>
    </source>
</evidence>
<keyword evidence="7 9" id="KW-1133">Transmembrane helix</keyword>
<accession>A0A8J3E6Y8</accession>
<proteinExistence type="inferred from homology"/>
<feature type="transmembrane region" description="Helical" evidence="9">
    <location>
        <begin position="121"/>
        <end position="141"/>
    </location>
</feature>
<organism evidence="11 12">
    <name type="scientific">Aliidongia dinghuensis</name>
    <dbReference type="NCBI Taxonomy" id="1867774"/>
    <lineage>
        <taxon>Bacteria</taxon>
        <taxon>Pseudomonadati</taxon>
        <taxon>Pseudomonadota</taxon>
        <taxon>Alphaproteobacteria</taxon>
        <taxon>Rhodospirillales</taxon>
        <taxon>Dongiaceae</taxon>
        <taxon>Aliidongia</taxon>
    </lineage>
</organism>
<feature type="transmembrane region" description="Helical" evidence="9">
    <location>
        <begin position="343"/>
        <end position="365"/>
    </location>
</feature>
<sequence length="386" mass="41368">MVVSLSNTNVRRFILQATAVGLFLALVIGTAVQVADSLQKQGMVYGWAFLGQPTGWDISAAPLAHAASDPYWWTILLGLLNTLVLALVCIVVTTILGFLVGLGRLSRNFVISFGCRLYTDIFRNVPSILQIVFWYQIILHLPQERRAVPLPGGAFISNRGIYLPGLEATNGNLCLAVGLILMAMLIAASPLGRRLGRGRGTVLAAAAGAIVALTLWFGAPVTIQLPHLHGFSFENGLRVPAEFAAVLIGLSVLGTAYVAEIVRGGIQSIGRGPVEAGRALGLHEWMIDWKIRIPLGLRAIVLPLGNQYLITVKNTSLGAAIGYSDLFAITSNSINMNGHTFEMLGVMVGLYLVVNYCLSLMINWFNARVALKGARSIGRQPAGGRA</sequence>
<reference evidence="11" key="2">
    <citation type="submission" date="2020-09" db="EMBL/GenBank/DDBJ databases">
        <authorList>
            <person name="Sun Q."/>
            <person name="Zhou Y."/>
        </authorList>
    </citation>
    <scope>NUCLEOTIDE SEQUENCE</scope>
    <source>
        <strain evidence="11">CGMCC 1.15725</strain>
    </source>
</reference>
<dbReference type="Proteomes" id="UP000646365">
    <property type="component" value="Unassembled WGS sequence"/>
</dbReference>
<evidence type="ECO:0000256" key="2">
    <source>
        <dbReference type="ARBA" id="ARBA00010072"/>
    </source>
</evidence>
<dbReference type="RefSeq" id="WP_189052315.1">
    <property type="nucleotide sequence ID" value="NZ_BMJQ01000029.1"/>
</dbReference>
<evidence type="ECO:0000256" key="4">
    <source>
        <dbReference type="ARBA" id="ARBA00022475"/>
    </source>
</evidence>
<keyword evidence="6" id="KW-0029">Amino-acid transport</keyword>
<dbReference type="AlphaFoldDB" id="A0A8J3E6Y8"/>
<dbReference type="PANTHER" id="PTHR30614:SF37">
    <property type="entry name" value="AMINO-ACID ABC TRANSPORTER PERMEASE PROTEIN YHDX-RELATED"/>
    <property type="match status" value="1"/>
</dbReference>
<evidence type="ECO:0000256" key="9">
    <source>
        <dbReference type="RuleBase" id="RU363032"/>
    </source>
</evidence>